<dbReference type="PANTHER" id="PTHR30203:SF24">
    <property type="entry name" value="BLR4935 PROTEIN"/>
    <property type="match status" value="1"/>
</dbReference>
<proteinExistence type="inferred from homology"/>
<dbReference type="Proteomes" id="UP000826725">
    <property type="component" value="Chromosome"/>
</dbReference>
<keyword evidence="3" id="KW-1185">Reference proteome</keyword>
<dbReference type="KEGG" id="dbk:DGMP_03890"/>
<reference evidence="2" key="1">
    <citation type="submission" date="2020-09" db="EMBL/GenBank/DDBJ databases">
        <title>Desulfogranum mesoprofundum gen. nov., sp. nov., a novel mesophilic, sulfate-reducing chemolithoautotroph isolated from a deep-sea hydrothermal vent chimney in the Suiyo Seamount.</title>
        <authorList>
            <person name="Hashimoto Y."/>
            <person name="Nakagawa S."/>
        </authorList>
    </citation>
    <scope>NUCLEOTIDE SEQUENCE</scope>
    <source>
        <strain evidence="2">KT2</strain>
    </source>
</reference>
<accession>A0A8D5FQR8</accession>
<dbReference type="PANTHER" id="PTHR30203">
    <property type="entry name" value="OUTER MEMBRANE CATION EFFLUX PROTEIN"/>
    <property type="match status" value="1"/>
</dbReference>
<dbReference type="GO" id="GO:0015562">
    <property type="term" value="F:efflux transmembrane transporter activity"/>
    <property type="evidence" value="ECO:0007669"/>
    <property type="project" value="InterPro"/>
</dbReference>
<gene>
    <name evidence="2" type="primary">cusC</name>
    <name evidence="2" type="ORF">DGMP_03890</name>
</gene>
<sequence length="464" mass="52648">MTFFRTHRTAVDKVRHVHMLFQFVLIASLSLFSGGTTLADPLVLDLTSAIEAAQQSDPWLVGNLHTQQSIESMSIAAGTLPDPKASINLLNIPTDSFDFNQEPMTQFKIGISQMFPRGDSLALKQKQLQLTGNQFPYQRKDRKAKIAVIVGQLWLDTYKARESIVLIEKDRPLFEQLADVAEASYSSALGRTRQQDIVRAQLELTRLDDRLTILKQRQEGFAEKLSEWLNNFFLSKYKETANSTLPALASVYEIARKLPNIKMLNEQLFTEKKEVPPQVLYTFFSKHPAVKALDQKIKARNAGVDLARQNYKPEWGINGAYSYRDDSATGGDRADFVSLGLTFDLPLFTSNRQDKQVASALSLTAAVKAERWQLIRKMIADFEKMRTNLNRLNEREKLYRDHLLPQLHEQAEASLTAYTNDDGDFAEVVRARIAELNGSIDALNIAVERQKTILQLNYFFTVNP</sequence>
<dbReference type="RefSeq" id="WP_228855896.1">
    <property type="nucleotide sequence ID" value="NZ_AP024086.1"/>
</dbReference>
<comment type="similarity">
    <text evidence="1">Belongs to the outer membrane factor (OMF) (TC 1.B.17) family.</text>
</comment>
<dbReference type="InterPro" id="IPR010131">
    <property type="entry name" value="MdtP/NodT-like"/>
</dbReference>
<dbReference type="Pfam" id="PF02321">
    <property type="entry name" value="OEP"/>
    <property type="match status" value="1"/>
</dbReference>
<dbReference type="InterPro" id="IPR003423">
    <property type="entry name" value="OMP_efflux"/>
</dbReference>
<evidence type="ECO:0000313" key="3">
    <source>
        <dbReference type="Proteomes" id="UP000826725"/>
    </source>
</evidence>
<dbReference type="EMBL" id="AP024086">
    <property type="protein sequence ID" value="BCL59696.1"/>
    <property type="molecule type" value="Genomic_DNA"/>
</dbReference>
<evidence type="ECO:0000256" key="1">
    <source>
        <dbReference type="ARBA" id="ARBA00007613"/>
    </source>
</evidence>
<evidence type="ECO:0000313" key="2">
    <source>
        <dbReference type="EMBL" id="BCL59696.1"/>
    </source>
</evidence>
<protein>
    <submittedName>
        <fullName evidence="2">Copper transporter</fullName>
    </submittedName>
</protein>
<dbReference type="AlphaFoldDB" id="A0A8D5FQR8"/>
<organism evidence="2 3">
    <name type="scientific">Desulfomarina profundi</name>
    <dbReference type="NCBI Taxonomy" id="2772557"/>
    <lineage>
        <taxon>Bacteria</taxon>
        <taxon>Pseudomonadati</taxon>
        <taxon>Thermodesulfobacteriota</taxon>
        <taxon>Desulfobulbia</taxon>
        <taxon>Desulfobulbales</taxon>
        <taxon>Desulfobulbaceae</taxon>
        <taxon>Desulfomarina</taxon>
    </lineage>
</organism>
<name>A0A8D5FQR8_9BACT</name>